<sequence>MRQAIALVPLGDDDVPDTAGALARVNGVTLLAHAVRRLVDSGCVDRIVIAGPHATPSGPDLGLDPDSAVSVLVTSGNADRIESARCALRRADPRPSDVVLIHDPVRPFTPPETIRAVVAAVRDGALVAVPVEPVTDTVKVLDASGDVLHTLDRDRLRRAQSPRGFSAALLDHADLSEVFLLTGAAASACPVPGHPHGMRVSTPYERTVAEAVFAQAGERDGDENRSGSRRSPHRAGA</sequence>
<dbReference type="AlphaFoldDB" id="A0A1V9A6S1"/>
<feature type="compositionally biased region" description="Basic residues" evidence="3">
    <location>
        <begin position="227"/>
        <end position="237"/>
    </location>
</feature>
<name>A0A1V9A6S1_SACPI</name>
<reference evidence="4 5" key="1">
    <citation type="submission" date="2017-02" db="EMBL/GenBank/DDBJ databases">
        <title>Draft genome of Saccharomonospora sp. 154.</title>
        <authorList>
            <person name="Alonso-Carmona G.S."/>
            <person name="De La Haba R."/>
            <person name="Vera-Gargallo B."/>
            <person name="Sandoval-Trujillo A.H."/>
            <person name="Ramirez-Duran N."/>
            <person name="Ventosa A."/>
        </authorList>
    </citation>
    <scope>NUCLEOTIDE SEQUENCE [LARGE SCALE GENOMIC DNA]</scope>
    <source>
        <strain evidence="4 5">LRS4.154</strain>
    </source>
</reference>
<dbReference type="SUPFAM" id="SSF53448">
    <property type="entry name" value="Nucleotide-diphospho-sugar transferases"/>
    <property type="match status" value="1"/>
</dbReference>
<evidence type="ECO:0000256" key="1">
    <source>
        <dbReference type="ARBA" id="ARBA00022679"/>
    </source>
</evidence>
<dbReference type="Proteomes" id="UP000192591">
    <property type="component" value="Unassembled WGS sequence"/>
</dbReference>
<dbReference type="STRING" id="1962155.B1813_11735"/>
<proteinExistence type="predicted"/>
<dbReference type="PANTHER" id="PTHR32125">
    <property type="entry name" value="2-C-METHYL-D-ERYTHRITOL 4-PHOSPHATE CYTIDYLYLTRANSFERASE, CHLOROPLASTIC"/>
    <property type="match status" value="1"/>
</dbReference>
<dbReference type="PANTHER" id="PTHR32125:SF4">
    <property type="entry name" value="2-C-METHYL-D-ERYTHRITOL 4-PHOSPHATE CYTIDYLYLTRANSFERASE, CHLOROPLASTIC"/>
    <property type="match status" value="1"/>
</dbReference>
<comment type="caution">
    <text evidence="4">The sequence shown here is derived from an EMBL/GenBank/DDBJ whole genome shotgun (WGS) entry which is preliminary data.</text>
</comment>
<dbReference type="InterPro" id="IPR050088">
    <property type="entry name" value="IspD/TarI_cytidylyltransf_bact"/>
</dbReference>
<keyword evidence="4" id="KW-0418">Kinase</keyword>
<accession>A0A1V9A6S1</accession>
<evidence type="ECO:0000256" key="2">
    <source>
        <dbReference type="ARBA" id="ARBA00022695"/>
    </source>
</evidence>
<keyword evidence="5" id="KW-1185">Reference proteome</keyword>
<dbReference type="GO" id="GO:0050518">
    <property type="term" value="F:2-C-methyl-D-erythritol 4-phosphate cytidylyltransferase activity"/>
    <property type="evidence" value="ECO:0007669"/>
    <property type="project" value="TreeGrafter"/>
</dbReference>
<protein>
    <submittedName>
        <fullName evidence="4">4-diphosphocytidyl-2C-methyl-D-erythritol kinase</fullName>
    </submittedName>
</protein>
<dbReference type="Pfam" id="PF01128">
    <property type="entry name" value="IspD"/>
    <property type="match status" value="1"/>
</dbReference>
<evidence type="ECO:0000313" key="5">
    <source>
        <dbReference type="Proteomes" id="UP000192591"/>
    </source>
</evidence>
<keyword evidence="2" id="KW-0548">Nucleotidyltransferase</keyword>
<evidence type="ECO:0000256" key="3">
    <source>
        <dbReference type="SAM" id="MobiDB-lite"/>
    </source>
</evidence>
<feature type="region of interest" description="Disordered" evidence="3">
    <location>
        <begin position="214"/>
        <end position="237"/>
    </location>
</feature>
<dbReference type="EMBL" id="MWIH01000005">
    <property type="protein sequence ID" value="OQO92803.1"/>
    <property type="molecule type" value="Genomic_DNA"/>
</dbReference>
<evidence type="ECO:0000313" key="4">
    <source>
        <dbReference type="EMBL" id="OQO92803.1"/>
    </source>
</evidence>
<dbReference type="Gene3D" id="3.90.550.10">
    <property type="entry name" value="Spore Coat Polysaccharide Biosynthesis Protein SpsA, Chain A"/>
    <property type="match status" value="1"/>
</dbReference>
<gene>
    <name evidence="4" type="ORF">B1813_11735</name>
</gene>
<organism evidence="4 5">
    <name type="scientific">Saccharomonospora piscinae</name>
    <dbReference type="NCBI Taxonomy" id="687388"/>
    <lineage>
        <taxon>Bacteria</taxon>
        <taxon>Bacillati</taxon>
        <taxon>Actinomycetota</taxon>
        <taxon>Actinomycetes</taxon>
        <taxon>Pseudonocardiales</taxon>
        <taxon>Pseudonocardiaceae</taxon>
        <taxon>Saccharomonospora</taxon>
    </lineage>
</organism>
<dbReference type="GO" id="GO:0016301">
    <property type="term" value="F:kinase activity"/>
    <property type="evidence" value="ECO:0007669"/>
    <property type="project" value="UniProtKB-KW"/>
</dbReference>
<keyword evidence="1" id="KW-0808">Transferase</keyword>
<dbReference type="InterPro" id="IPR034683">
    <property type="entry name" value="IspD/TarI"/>
</dbReference>
<dbReference type="InterPro" id="IPR029044">
    <property type="entry name" value="Nucleotide-diphossugar_trans"/>
</dbReference>
<feature type="compositionally biased region" description="Basic and acidic residues" evidence="3">
    <location>
        <begin position="217"/>
        <end position="226"/>
    </location>
</feature>